<dbReference type="HOGENOM" id="CLU_2068142_0_0_10"/>
<gene>
    <name evidence="1" type="ORF">ALIPUT_00234</name>
</gene>
<organism evidence="1 2">
    <name type="scientific">Alistipes putredinis DSM 17216</name>
    <dbReference type="NCBI Taxonomy" id="445970"/>
    <lineage>
        <taxon>Bacteria</taxon>
        <taxon>Pseudomonadati</taxon>
        <taxon>Bacteroidota</taxon>
        <taxon>Bacteroidia</taxon>
        <taxon>Bacteroidales</taxon>
        <taxon>Rikenellaceae</taxon>
        <taxon>Alistipes</taxon>
    </lineage>
</organism>
<dbReference type="AlphaFoldDB" id="B0MSZ8"/>
<sequence length="118" mass="13201">MKNRIGIPDYGTPAPEAGVFCCIPYRRADRGQAGCEMTAMSEREFRADIVTVGMSVLPAVCQILRSGKAGWCEKNIWYNLCSLNDRPHGSGRAVEAELKKKLLNYKATILWQRLLVLI</sequence>
<name>B0MSZ8_9BACT</name>
<reference evidence="1" key="1">
    <citation type="submission" date="2007-10" db="EMBL/GenBank/DDBJ databases">
        <authorList>
            <person name="Fulton L."/>
            <person name="Clifton S."/>
            <person name="Fulton B."/>
            <person name="Xu J."/>
            <person name="Minx P."/>
            <person name="Pepin K.H."/>
            <person name="Johnson M."/>
            <person name="Thiruvilangam P."/>
            <person name="Bhonagiri V."/>
            <person name="Nash W.E."/>
            <person name="Mardis E.R."/>
            <person name="Wilson R.K."/>
        </authorList>
    </citation>
    <scope>NUCLEOTIDE SEQUENCE [LARGE SCALE GENOMIC DNA]</scope>
    <source>
        <strain evidence="1">DSM 17216</strain>
    </source>
</reference>
<dbReference type="EMBL" id="ABFK02000016">
    <property type="protein sequence ID" value="EDS04363.1"/>
    <property type="molecule type" value="Genomic_DNA"/>
</dbReference>
<comment type="caution">
    <text evidence="1">The sequence shown here is derived from an EMBL/GenBank/DDBJ whole genome shotgun (WGS) entry which is preliminary data.</text>
</comment>
<reference evidence="1" key="2">
    <citation type="submission" date="2013-09" db="EMBL/GenBank/DDBJ databases">
        <title>Draft genome sequence of Alistipes putredinis (DSM 17216).</title>
        <authorList>
            <person name="Sudarsanam P."/>
            <person name="Ley R."/>
            <person name="Guruge J."/>
            <person name="Turnbaugh P.J."/>
            <person name="Mahowald M."/>
            <person name="Liep D."/>
            <person name="Gordon J."/>
        </authorList>
    </citation>
    <scope>NUCLEOTIDE SEQUENCE</scope>
    <source>
        <strain evidence="1">DSM 17216</strain>
    </source>
</reference>
<accession>B0MSZ8</accession>
<protein>
    <submittedName>
        <fullName evidence="1">Uncharacterized protein</fullName>
    </submittedName>
</protein>
<dbReference type="Proteomes" id="UP000005819">
    <property type="component" value="Unassembled WGS sequence"/>
</dbReference>
<keyword evidence="2" id="KW-1185">Reference proteome</keyword>
<proteinExistence type="predicted"/>
<evidence type="ECO:0000313" key="2">
    <source>
        <dbReference type="Proteomes" id="UP000005819"/>
    </source>
</evidence>
<evidence type="ECO:0000313" key="1">
    <source>
        <dbReference type="EMBL" id="EDS04363.1"/>
    </source>
</evidence>